<dbReference type="InterPro" id="IPR020904">
    <property type="entry name" value="Sc_DH/Rdtase_CS"/>
</dbReference>
<proteinExistence type="inferred from homology"/>
<sequence length="270" mass="28760">MAQTCGCSSGDSRWSLKGMTALVTGGTKGIGHAIVEELAGLGAAIHTCSRKETELNECLKDWKAKGFGVSGSVCDVSSRAQREKLMETVSSVFNGKLNILVNNAAIVIQKPTVEVTAEEFSTIMAINFESVYHLSQLAHPLLKASGAGSIVFISSVAGVVSLKYLSAYSATKGAMNQLTKNLACEWAEDNIRSNAVAPWYIKTPMVDQMLSNKTFLEGVINRAPLRRVGDPKEVSSLVAFLCLPASSYITGQTICVDGGVTVNGFEPNLF</sequence>
<evidence type="ECO:0000256" key="3">
    <source>
        <dbReference type="ARBA" id="ARBA00025714"/>
    </source>
</evidence>
<dbReference type="GO" id="GO:0016491">
    <property type="term" value="F:oxidoreductase activity"/>
    <property type="evidence" value="ECO:0007669"/>
    <property type="project" value="UniProtKB-KW"/>
</dbReference>
<dbReference type="InterPro" id="IPR036291">
    <property type="entry name" value="NAD(P)-bd_dom_sf"/>
</dbReference>
<dbReference type="CDD" id="cd05329">
    <property type="entry name" value="TR_SDR_c"/>
    <property type="match status" value="1"/>
</dbReference>
<comment type="similarity">
    <text evidence="3">Belongs to the short-chain dehydrogenases/reductases (SDR) family. SDR65C subfamily.</text>
</comment>
<evidence type="ECO:0000256" key="2">
    <source>
        <dbReference type="ARBA" id="ARBA00023002"/>
    </source>
</evidence>
<evidence type="ECO:0000256" key="1">
    <source>
        <dbReference type="ARBA" id="ARBA00022857"/>
    </source>
</evidence>
<organism evidence="4 5">
    <name type="scientific">Vitis vinifera</name>
    <name type="common">Grape</name>
    <dbReference type="NCBI Taxonomy" id="29760"/>
    <lineage>
        <taxon>Eukaryota</taxon>
        <taxon>Viridiplantae</taxon>
        <taxon>Streptophyta</taxon>
        <taxon>Embryophyta</taxon>
        <taxon>Tracheophyta</taxon>
        <taxon>Spermatophyta</taxon>
        <taxon>Magnoliopsida</taxon>
        <taxon>eudicotyledons</taxon>
        <taxon>Gunneridae</taxon>
        <taxon>Pentapetalae</taxon>
        <taxon>rosids</taxon>
        <taxon>Vitales</taxon>
        <taxon>Vitaceae</taxon>
        <taxon>Viteae</taxon>
        <taxon>Vitis</taxon>
    </lineage>
</organism>
<dbReference type="InterPro" id="IPR045000">
    <property type="entry name" value="TR"/>
</dbReference>
<dbReference type="AlphaFoldDB" id="A0A438F9P5"/>
<dbReference type="InterPro" id="IPR002347">
    <property type="entry name" value="SDR_fam"/>
</dbReference>
<keyword evidence="2" id="KW-0560">Oxidoreductase</keyword>
<evidence type="ECO:0000313" key="4">
    <source>
        <dbReference type="EMBL" id="RVW56683.1"/>
    </source>
</evidence>
<reference evidence="4 5" key="1">
    <citation type="journal article" date="2018" name="PLoS Genet.">
        <title>Population sequencing reveals clonal diversity and ancestral inbreeding in the grapevine cultivar Chardonnay.</title>
        <authorList>
            <person name="Roach M.J."/>
            <person name="Johnson D.L."/>
            <person name="Bohlmann J."/>
            <person name="van Vuuren H.J."/>
            <person name="Jones S.J."/>
            <person name="Pretorius I.S."/>
            <person name="Schmidt S.A."/>
            <person name="Borneman A.R."/>
        </authorList>
    </citation>
    <scope>NUCLEOTIDE SEQUENCE [LARGE SCALE GENOMIC DNA]</scope>
    <source>
        <strain evidence="5">cv. Chardonnay</strain>
        <tissue evidence="4">Leaf</tissue>
    </source>
</reference>
<dbReference type="FunFam" id="3.40.50.720:FF:000084">
    <property type="entry name" value="Short-chain dehydrogenase reductase"/>
    <property type="match status" value="1"/>
</dbReference>
<dbReference type="PROSITE" id="PS00061">
    <property type="entry name" value="ADH_SHORT"/>
    <property type="match status" value="1"/>
</dbReference>
<dbReference type="PRINTS" id="PR00081">
    <property type="entry name" value="GDHRDH"/>
</dbReference>
<dbReference type="PANTHER" id="PTHR42898:SF6">
    <property type="entry name" value="NADP-DEPENDENT MANNITOL DEHYDROGENASE"/>
    <property type="match status" value="1"/>
</dbReference>
<dbReference type="EMBL" id="QGNW01001073">
    <property type="protein sequence ID" value="RVW56683.1"/>
    <property type="molecule type" value="Genomic_DNA"/>
</dbReference>
<dbReference type="PANTHER" id="PTHR42898">
    <property type="entry name" value="TROPINONE REDUCTASE"/>
    <property type="match status" value="1"/>
</dbReference>
<name>A0A438F9P5_VITVI</name>
<accession>A0A438F9P5</accession>
<dbReference type="PRINTS" id="PR00080">
    <property type="entry name" value="SDRFAMILY"/>
</dbReference>
<keyword evidence="1" id="KW-0521">NADP</keyword>
<evidence type="ECO:0000313" key="5">
    <source>
        <dbReference type="Proteomes" id="UP000288805"/>
    </source>
</evidence>
<dbReference type="SUPFAM" id="SSF51735">
    <property type="entry name" value="NAD(P)-binding Rossmann-fold domains"/>
    <property type="match status" value="1"/>
</dbReference>
<protein>
    <submittedName>
        <fullName evidence="4">Tropinone reductase-like, chloroplastic</fullName>
    </submittedName>
</protein>
<dbReference type="Gene3D" id="3.40.50.720">
    <property type="entry name" value="NAD(P)-binding Rossmann-like Domain"/>
    <property type="match status" value="1"/>
</dbReference>
<dbReference type="Proteomes" id="UP000288805">
    <property type="component" value="Unassembled WGS sequence"/>
</dbReference>
<comment type="caution">
    <text evidence="4">The sequence shown here is derived from an EMBL/GenBank/DDBJ whole genome shotgun (WGS) entry which is preliminary data.</text>
</comment>
<dbReference type="Pfam" id="PF13561">
    <property type="entry name" value="adh_short_C2"/>
    <property type="match status" value="1"/>
</dbReference>
<gene>
    <name evidence="4" type="primary">VvCHDh000122_6</name>
    <name evidence="4" type="ORF">CK203_075070</name>
</gene>